<accession>A0A2K1L0X9</accession>
<organism evidence="3">
    <name type="scientific">Physcomitrium patens</name>
    <name type="common">Spreading-leaved earth moss</name>
    <name type="synonym">Physcomitrella patens</name>
    <dbReference type="NCBI Taxonomy" id="3218"/>
    <lineage>
        <taxon>Eukaryota</taxon>
        <taxon>Viridiplantae</taxon>
        <taxon>Streptophyta</taxon>
        <taxon>Embryophyta</taxon>
        <taxon>Bryophyta</taxon>
        <taxon>Bryophytina</taxon>
        <taxon>Bryopsida</taxon>
        <taxon>Funariidae</taxon>
        <taxon>Funariales</taxon>
        <taxon>Funariaceae</taxon>
        <taxon>Physcomitrium</taxon>
    </lineage>
</organism>
<feature type="transmembrane region" description="Helical" evidence="2">
    <location>
        <begin position="58"/>
        <end position="81"/>
    </location>
</feature>
<dbReference type="Gramene" id="Pp3c2_10289V3.1">
    <property type="protein sequence ID" value="PAC:32936354.CDS.1"/>
    <property type="gene ID" value="Pp3c2_10289"/>
</dbReference>
<evidence type="ECO:0000313" key="5">
    <source>
        <dbReference type="Proteomes" id="UP000006727"/>
    </source>
</evidence>
<evidence type="ECO:0000313" key="4">
    <source>
        <dbReference type="EnsemblPlants" id="PAC:32936354.CDS.1"/>
    </source>
</evidence>
<keyword evidence="2" id="KW-1133">Transmembrane helix</keyword>
<protein>
    <submittedName>
        <fullName evidence="3 4">Uncharacterized protein</fullName>
    </submittedName>
</protein>
<dbReference type="InParanoid" id="A0A2K1L0X9"/>
<reference evidence="4" key="3">
    <citation type="submission" date="2020-12" db="UniProtKB">
        <authorList>
            <consortium name="EnsemblPlants"/>
        </authorList>
    </citation>
    <scope>IDENTIFICATION</scope>
</reference>
<name>A0A2K1L0X9_PHYPA</name>
<keyword evidence="2" id="KW-0812">Transmembrane</keyword>
<evidence type="ECO:0000256" key="1">
    <source>
        <dbReference type="SAM" id="MobiDB-lite"/>
    </source>
</evidence>
<dbReference type="EnsemblPlants" id="Pp3c2_10289V3.1">
    <property type="protein sequence ID" value="PAC:32936354.CDS.1"/>
    <property type="gene ID" value="Pp3c2_10289"/>
</dbReference>
<keyword evidence="2" id="KW-0472">Membrane</keyword>
<dbReference type="Proteomes" id="UP000006727">
    <property type="component" value="Chromosome 2"/>
</dbReference>
<feature type="region of interest" description="Disordered" evidence="1">
    <location>
        <begin position="1"/>
        <end position="24"/>
    </location>
</feature>
<reference evidence="3 5" key="2">
    <citation type="journal article" date="2018" name="Plant J.">
        <title>The Physcomitrella patens chromosome-scale assembly reveals moss genome structure and evolution.</title>
        <authorList>
            <person name="Lang D."/>
            <person name="Ullrich K.K."/>
            <person name="Murat F."/>
            <person name="Fuchs J."/>
            <person name="Jenkins J."/>
            <person name="Haas F.B."/>
            <person name="Piednoel M."/>
            <person name="Gundlach H."/>
            <person name="Van Bel M."/>
            <person name="Meyberg R."/>
            <person name="Vives C."/>
            <person name="Morata J."/>
            <person name="Symeonidi A."/>
            <person name="Hiss M."/>
            <person name="Muchero W."/>
            <person name="Kamisugi Y."/>
            <person name="Saleh O."/>
            <person name="Blanc G."/>
            <person name="Decker E.L."/>
            <person name="van Gessel N."/>
            <person name="Grimwood J."/>
            <person name="Hayes R.D."/>
            <person name="Graham S.W."/>
            <person name="Gunter L.E."/>
            <person name="McDaniel S.F."/>
            <person name="Hoernstein S.N.W."/>
            <person name="Larsson A."/>
            <person name="Li F.W."/>
            <person name="Perroud P.F."/>
            <person name="Phillips J."/>
            <person name="Ranjan P."/>
            <person name="Rokshar D.S."/>
            <person name="Rothfels C.J."/>
            <person name="Schneider L."/>
            <person name="Shu S."/>
            <person name="Stevenson D.W."/>
            <person name="Thummler F."/>
            <person name="Tillich M."/>
            <person name="Villarreal Aguilar J.C."/>
            <person name="Widiez T."/>
            <person name="Wong G.K."/>
            <person name="Wymore A."/>
            <person name="Zhang Y."/>
            <person name="Zimmer A.D."/>
            <person name="Quatrano R.S."/>
            <person name="Mayer K.F.X."/>
            <person name="Goodstein D."/>
            <person name="Casacuberta J.M."/>
            <person name="Vandepoele K."/>
            <person name="Reski R."/>
            <person name="Cuming A.C."/>
            <person name="Tuskan G.A."/>
            <person name="Maumus F."/>
            <person name="Salse J."/>
            <person name="Schmutz J."/>
            <person name="Rensing S.A."/>
        </authorList>
    </citation>
    <scope>NUCLEOTIDE SEQUENCE [LARGE SCALE GENOMIC DNA]</scope>
    <source>
        <strain evidence="4 5">cv. Gransden 2004</strain>
    </source>
</reference>
<sequence>MPQAHELLQDSSHRQCPRPPWSSGSRLLRRGFLARLMNSGLLPAVFESSLLFCLSFQFRVLFIALFIFYISLFLLLLVYILPVNSSKKY</sequence>
<dbReference type="AlphaFoldDB" id="A0A2K1L0X9"/>
<dbReference type="EMBL" id="ABEU02000002">
    <property type="protein sequence ID" value="PNR59689.1"/>
    <property type="molecule type" value="Genomic_DNA"/>
</dbReference>
<evidence type="ECO:0000256" key="2">
    <source>
        <dbReference type="SAM" id="Phobius"/>
    </source>
</evidence>
<feature type="transmembrane region" description="Helical" evidence="2">
    <location>
        <begin position="32"/>
        <end position="52"/>
    </location>
</feature>
<reference evidence="3 5" key="1">
    <citation type="journal article" date="2008" name="Science">
        <title>The Physcomitrella genome reveals evolutionary insights into the conquest of land by plants.</title>
        <authorList>
            <person name="Rensing S."/>
            <person name="Lang D."/>
            <person name="Zimmer A."/>
            <person name="Terry A."/>
            <person name="Salamov A."/>
            <person name="Shapiro H."/>
            <person name="Nishiyama T."/>
            <person name="Perroud P.-F."/>
            <person name="Lindquist E."/>
            <person name="Kamisugi Y."/>
            <person name="Tanahashi T."/>
            <person name="Sakakibara K."/>
            <person name="Fujita T."/>
            <person name="Oishi K."/>
            <person name="Shin-I T."/>
            <person name="Kuroki Y."/>
            <person name="Toyoda A."/>
            <person name="Suzuki Y."/>
            <person name="Hashimoto A."/>
            <person name="Yamaguchi K."/>
            <person name="Sugano A."/>
            <person name="Kohara Y."/>
            <person name="Fujiyama A."/>
            <person name="Anterola A."/>
            <person name="Aoki S."/>
            <person name="Ashton N."/>
            <person name="Barbazuk W.B."/>
            <person name="Barker E."/>
            <person name="Bennetzen J."/>
            <person name="Bezanilla M."/>
            <person name="Blankenship R."/>
            <person name="Cho S.H."/>
            <person name="Dutcher S."/>
            <person name="Estelle M."/>
            <person name="Fawcett J.A."/>
            <person name="Gundlach H."/>
            <person name="Hanada K."/>
            <person name="Heyl A."/>
            <person name="Hicks K.A."/>
            <person name="Hugh J."/>
            <person name="Lohr M."/>
            <person name="Mayer K."/>
            <person name="Melkozernov A."/>
            <person name="Murata T."/>
            <person name="Nelson D."/>
            <person name="Pils B."/>
            <person name="Prigge M."/>
            <person name="Reiss B."/>
            <person name="Renner T."/>
            <person name="Rombauts S."/>
            <person name="Rushton P."/>
            <person name="Sanderfoot A."/>
            <person name="Schween G."/>
            <person name="Shiu S.-H."/>
            <person name="Stueber K."/>
            <person name="Theodoulou F.L."/>
            <person name="Tu H."/>
            <person name="Van de Peer Y."/>
            <person name="Verrier P.J."/>
            <person name="Waters E."/>
            <person name="Wood A."/>
            <person name="Yang L."/>
            <person name="Cove D."/>
            <person name="Cuming A."/>
            <person name="Hasebe M."/>
            <person name="Lucas S."/>
            <person name="Mishler D.B."/>
            <person name="Reski R."/>
            <person name="Grigoriev I."/>
            <person name="Quatrano R.S."/>
            <person name="Boore J.L."/>
        </authorList>
    </citation>
    <scope>NUCLEOTIDE SEQUENCE [LARGE SCALE GENOMIC DNA]</scope>
    <source>
        <strain evidence="4 5">cv. Gransden 2004</strain>
    </source>
</reference>
<keyword evidence="5" id="KW-1185">Reference proteome</keyword>
<gene>
    <name evidence="3" type="ORF">PHYPA_002481</name>
</gene>
<proteinExistence type="predicted"/>
<evidence type="ECO:0000313" key="3">
    <source>
        <dbReference type="EMBL" id="PNR59689.1"/>
    </source>
</evidence>